<accession>A0A1I2VH13</accession>
<feature type="compositionally biased region" description="Basic residues" evidence="1">
    <location>
        <begin position="66"/>
        <end position="88"/>
    </location>
</feature>
<dbReference type="OrthoDB" id="2989424at2"/>
<dbReference type="Proteomes" id="UP000198752">
    <property type="component" value="Unassembled WGS sequence"/>
</dbReference>
<dbReference type="RefSeq" id="WP_093674477.1">
    <property type="nucleotide sequence ID" value="NZ_FOOY01000027.1"/>
</dbReference>
<dbReference type="NCBIfam" id="NF041554">
    <property type="entry name" value="SA1362_fam"/>
    <property type="match status" value="1"/>
</dbReference>
<feature type="transmembrane region" description="Helical" evidence="2">
    <location>
        <begin position="32"/>
        <end position="51"/>
    </location>
</feature>
<reference evidence="4" key="1">
    <citation type="submission" date="2016-10" db="EMBL/GenBank/DDBJ databases">
        <authorList>
            <person name="Varghese N."/>
            <person name="Submissions S."/>
        </authorList>
    </citation>
    <scope>NUCLEOTIDE SEQUENCE [LARGE SCALE GENOMIC DNA]</scope>
    <source>
        <strain evidence="4">ATCC 700379</strain>
    </source>
</reference>
<feature type="region of interest" description="Disordered" evidence="1">
    <location>
        <begin position="65"/>
        <end position="92"/>
    </location>
</feature>
<gene>
    <name evidence="3" type="ORF">SAMN02982927_03096</name>
</gene>
<dbReference type="InterPro" id="IPR048110">
    <property type="entry name" value="SA1362/YqhP-like"/>
</dbReference>
<evidence type="ECO:0000256" key="1">
    <source>
        <dbReference type="SAM" id="MobiDB-lite"/>
    </source>
</evidence>
<keyword evidence="2" id="KW-0472">Membrane</keyword>
<keyword evidence="2" id="KW-0812">Transmembrane</keyword>
<dbReference type="EMBL" id="FOOY01000027">
    <property type="protein sequence ID" value="SFG88615.1"/>
    <property type="molecule type" value="Genomic_DNA"/>
</dbReference>
<evidence type="ECO:0000313" key="3">
    <source>
        <dbReference type="EMBL" id="SFG88615.1"/>
    </source>
</evidence>
<organism evidence="3 4">
    <name type="scientific">Sporolactobacillus nakayamae</name>
    <dbReference type="NCBI Taxonomy" id="269670"/>
    <lineage>
        <taxon>Bacteria</taxon>
        <taxon>Bacillati</taxon>
        <taxon>Bacillota</taxon>
        <taxon>Bacilli</taxon>
        <taxon>Bacillales</taxon>
        <taxon>Sporolactobacillaceae</taxon>
        <taxon>Sporolactobacillus</taxon>
    </lineage>
</organism>
<proteinExistence type="predicted"/>
<name>A0A1I2VH13_9BACL</name>
<evidence type="ECO:0000256" key="2">
    <source>
        <dbReference type="SAM" id="Phobius"/>
    </source>
</evidence>
<feature type="transmembrane region" description="Helical" evidence="2">
    <location>
        <begin position="5"/>
        <end position="26"/>
    </location>
</feature>
<dbReference type="AlphaFoldDB" id="A0A1I2VH13"/>
<keyword evidence="4" id="KW-1185">Reference proteome</keyword>
<keyword evidence="2" id="KW-1133">Transmembrane helix</keyword>
<sequence length="135" mass="15387">MRTFFYSLTFLLIGGLGLFGLLSMFLPSQNSVLFTQLIIIALIIVIGLFFFRRLGEWTGNGDQARYKKAARQSRKKRKPVALSRRTRSLHSTSKLKVIKSGTHSLNNLTHQTSKSHGHLTVIEGRKSKKKKRLLF</sequence>
<dbReference type="STRING" id="269670.SAMN02982927_03096"/>
<evidence type="ECO:0000313" key="4">
    <source>
        <dbReference type="Proteomes" id="UP000198752"/>
    </source>
</evidence>
<protein>
    <submittedName>
        <fullName evidence="3">Uncharacterized protein</fullName>
    </submittedName>
</protein>